<name>A0A7R9VC99_9STRA</name>
<evidence type="ECO:0000256" key="4">
    <source>
        <dbReference type="ARBA" id="ARBA00022692"/>
    </source>
</evidence>
<dbReference type="GO" id="GO:0005524">
    <property type="term" value="F:ATP binding"/>
    <property type="evidence" value="ECO:0007669"/>
    <property type="project" value="UniProtKB-KW"/>
</dbReference>
<evidence type="ECO:0000256" key="5">
    <source>
        <dbReference type="ARBA" id="ARBA00022741"/>
    </source>
</evidence>
<dbReference type="PANTHER" id="PTHR31187">
    <property type="match status" value="1"/>
</dbReference>
<keyword evidence="6 9" id="KW-0067">ATP-binding</keyword>
<evidence type="ECO:0000313" key="11">
    <source>
        <dbReference type="EMBL" id="CAD8291241.1"/>
    </source>
</evidence>
<feature type="transmembrane region" description="Helical" evidence="9">
    <location>
        <begin position="47"/>
        <end position="68"/>
    </location>
</feature>
<keyword evidence="5 9" id="KW-0547">Nucleotide-binding</keyword>
<dbReference type="EMBL" id="HBED01000838">
    <property type="protein sequence ID" value="CAD8291241.1"/>
    <property type="molecule type" value="Transcribed_RNA"/>
</dbReference>
<keyword evidence="7 9" id="KW-1133">Transmembrane helix</keyword>
<evidence type="ECO:0000256" key="10">
    <source>
        <dbReference type="SAM" id="MobiDB-lite"/>
    </source>
</evidence>
<keyword evidence="3 9" id="KW-0813">Transport</keyword>
<comment type="subcellular location">
    <subcellularLocation>
        <location evidence="1 9">Membrane</location>
        <topology evidence="1 9">Multi-pass membrane protein</topology>
    </subcellularLocation>
</comment>
<comment type="similarity">
    <text evidence="2 9">Belongs to the ADP/ATP translocase tlc family.</text>
</comment>
<dbReference type="InterPro" id="IPR036259">
    <property type="entry name" value="MFS_trans_sf"/>
</dbReference>
<evidence type="ECO:0000256" key="3">
    <source>
        <dbReference type="ARBA" id="ARBA00022448"/>
    </source>
</evidence>
<organism evidence="11">
    <name type="scientific">Pseudictyota dubia</name>
    <dbReference type="NCBI Taxonomy" id="2749911"/>
    <lineage>
        <taxon>Eukaryota</taxon>
        <taxon>Sar</taxon>
        <taxon>Stramenopiles</taxon>
        <taxon>Ochrophyta</taxon>
        <taxon>Bacillariophyta</taxon>
        <taxon>Mediophyceae</taxon>
        <taxon>Biddulphiophycidae</taxon>
        <taxon>Eupodiscales</taxon>
        <taxon>Odontellaceae</taxon>
        <taxon>Pseudictyota</taxon>
    </lineage>
</organism>
<feature type="transmembrane region" description="Helical" evidence="9">
    <location>
        <begin position="88"/>
        <end position="109"/>
    </location>
</feature>
<evidence type="ECO:0000256" key="1">
    <source>
        <dbReference type="ARBA" id="ARBA00004141"/>
    </source>
</evidence>
<keyword evidence="4 9" id="KW-0812">Transmembrane</keyword>
<evidence type="ECO:0000256" key="6">
    <source>
        <dbReference type="ARBA" id="ARBA00022840"/>
    </source>
</evidence>
<dbReference type="Pfam" id="PF03219">
    <property type="entry name" value="TLC"/>
    <property type="match status" value="1"/>
</dbReference>
<feature type="transmembrane region" description="Helical" evidence="9">
    <location>
        <begin position="235"/>
        <end position="254"/>
    </location>
</feature>
<evidence type="ECO:0000256" key="8">
    <source>
        <dbReference type="ARBA" id="ARBA00023136"/>
    </source>
</evidence>
<keyword evidence="8 9" id="KW-0472">Membrane</keyword>
<accession>A0A7R9VC99</accession>
<sequence length="521" mass="56508">MASRIRGQVDVGTTLHLGVAPSASASDVPLTFADAAMRRVLPGLTPALHASVLMALSMASHFFGYEFARSSNLSSFTSKGTSGFGSDPGAFPLAMACVSPFSVLLLLGYGRELDLHGPRTALRKTTLFCSAALSATALLSSAMERLGVGSSVKVRLPILGYDLTPARAVVWASFVFQNSYAHLLYAQQWSFIGSILTSEEGATWFASFAGLSSISSTIAGTMLSRWVETIGLNGLLVVASLGLIVTAVLADVAYDMSERHGFDPAEEIRKKEASKKESIGEAGKEKGKVQEAVDLFRRVPILGALFWEVISFQSLSTILNVCFVTRLKEVVTDDALRAAWTGKFYSYVNGASGLLQFLILPLFMSYFDPSWVYRLMPLAPFVCTFWTAFQDNPSLYLVAFSFFAAKVIDYTLRNVVNEMIYVPLDFDSRYKGKEIIGVFGSRFGKSGMSLLLSGLTYMFGSFGIQELARLTAVASTGWWACTYRLSNLIPNRSKGSGAKKKKDGIAGRRGRGASPLSKKQK</sequence>
<evidence type="ECO:0000256" key="7">
    <source>
        <dbReference type="ARBA" id="ARBA00022989"/>
    </source>
</evidence>
<dbReference type="GO" id="GO:0016020">
    <property type="term" value="C:membrane"/>
    <property type="evidence" value="ECO:0007669"/>
    <property type="project" value="UniProtKB-SubCell"/>
</dbReference>
<dbReference type="InterPro" id="IPR004667">
    <property type="entry name" value="ADP_ATP_car_bac_type"/>
</dbReference>
<protein>
    <recommendedName>
        <fullName evidence="9">ADP,ATP carrier protein</fullName>
    </recommendedName>
</protein>
<dbReference type="PANTHER" id="PTHR31187:SF1">
    <property type="entry name" value="ADP,ATP CARRIER PROTEIN 1"/>
    <property type="match status" value="1"/>
</dbReference>
<dbReference type="AlphaFoldDB" id="A0A7R9VC99"/>
<evidence type="ECO:0000256" key="9">
    <source>
        <dbReference type="RuleBase" id="RU363121"/>
    </source>
</evidence>
<feature type="transmembrane region" description="Helical" evidence="9">
    <location>
        <begin position="344"/>
        <end position="364"/>
    </location>
</feature>
<comment type="caution">
    <text evidence="9">Lacks conserved residue(s) required for the propagation of feature annotation.</text>
</comment>
<feature type="region of interest" description="Disordered" evidence="10">
    <location>
        <begin position="493"/>
        <end position="521"/>
    </location>
</feature>
<dbReference type="SUPFAM" id="SSF103473">
    <property type="entry name" value="MFS general substrate transporter"/>
    <property type="match status" value="1"/>
</dbReference>
<dbReference type="GO" id="GO:0005471">
    <property type="term" value="F:ATP:ADP antiporter activity"/>
    <property type="evidence" value="ECO:0007669"/>
    <property type="project" value="InterPro"/>
</dbReference>
<proteinExistence type="inferred from homology"/>
<evidence type="ECO:0000256" key="2">
    <source>
        <dbReference type="ARBA" id="ARBA00007127"/>
    </source>
</evidence>
<reference evidence="11" key="1">
    <citation type="submission" date="2021-01" db="EMBL/GenBank/DDBJ databases">
        <authorList>
            <person name="Corre E."/>
            <person name="Pelletier E."/>
            <person name="Niang G."/>
            <person name="Scheremetjew M."/>
            <person name="Finn R."/>
            <person name="Kale V."/>
            <person name="Holt S."/>
            <person name="Cochrane G."/>
            <person name="Meng A."/>
            <person name="Brown T."/>
            <person name="Cohen L."/>
        </authorList>
    </citation>
    <scope>NUCLEOTIDE SEQUENCE</scope>
    <source>
        <strain evidence="11">CCMP147</strain>
    </source>
</reference>
<gene>
    <name evidence="11" type="ORF">TDUB1175_LOCUS426</name>
</gene>